<dbReference type="EC" id="2.5.1.18" evidence="2"/>
<dbReference type="InterPro" id="IPR004045">
    <property type="entry name" value="Glutathione_S-Trfase_N"/>
</dbReference>
<dbReference type="Gene3D" id="1.20.1050.10">
    <property type="match status" value="1"/>
</dbReference>
<feature type="domain" description="GST C-terminal" evidence="7">
    <location>
        <begin position="82"/>
        <end position="204"/>
    </location>
</feature>
<gene>
    <name evidence="8" type="ORF">Zmor_007728</name>
</gene>
<evidence type="ECO:0000313" key="8">
    <source>
        <dbReference type="EMBL" id="KAJ3663469.1"/>
    </source>
</evidence>
<comment type="similarity">
    <text evidence="4">Belongs to the GST superfamily. Sigma family.</text>
</comment>
<comment type="catalytic activity">
    <reaction evidence="5">
        <text>RX + glutathione = an S-substituted glutathione + a halide anion + H(+)</text>
        <dbReference type="Rhea" id="RHEA:16437"/>
        <dbReference type="ChEBI" id="CHEBI:15378"/>
        <dbReference type="ChEBI" id="CHEBI:16042"/>
        <dbReference type="ChEBI" id="CHEBI:17792"/>
        <dbReference type="ChEBI" id="CHEBI:57925"/>
        <dbReference type="ChEBI" id="CHEBI:90779"/>
        <dbReference type="EC" id="2.5.1.18"/>
    </reaction>
</comment>
<dbReference type="Proteomes" id="UP001168821">
    <property type="component" value="Unassembled WGS sequence"/>
</dbReference>
<evidence type="ECO:0000256" key="1">
    <source>
        <dbReference type="ARBA" id="ARBA00011738"/>
    </source>
</evidence>
<evidence type="ECO:0000259" key="6">
    <source>
        <dbReference type="PROSITE" id="PS50404"/>
    </source>
</evidence>
<dbReference type="PROSITE" id="PS50405">
    <property type="entry name" value="GST_CTER"/>
    <property type="match status" value="1"/>
</dbReference>
<dbReference type="CDD" id="cd03039">
    <property type="entry name" value="GST_N_Sigma_like"/>
    <property type="match status" value="1"/>
</dbReference>
<keyword evidence="9" id="KW-1185">Reference proteome</keyword>
<dbReference type="InterPro" id="IPR036282">
    <property type="entry name" value="Glutathione-S-Trfase_C_sf"/>
</dbReference>
<evidence type="ECO:0000259" key="7">
    <source>
        <dbReference type="PROSITE" id="PS50405"/>
    </source>
</evidence>
<evidence type="ECO:0000256" key="4">
    <source>
        <dbReference type="ARBA" id="ARBA00038317"/>
    </source>
</evidence>
<dbReference type="FunFam" id="3.40.30.10:FF:000035">
    <property type="entry name" value="hematopoietic prostaglandin D synthase"/>
    <property type="match status" value="1"/>
</dbReference>
<evidence type="ECO:0000256" key="5">
    <source>
        <dbReference type="ARBA" id="ARBA00047960"/>
    </source>
</evidence>
<dbReference type="EMBL" id="JALNTZ010000002">
    <property type="protein sequence ID" value="KAJ3663469.1"/>
    <property type="molecule type" value="Genomic_DNA"/>
</dbReference>
<dbReference type="PANTHER" id="PTHR11571">
    <property type="entry name" value="GLUTATHIONE S-TRANSFERASE"/>
    <property type="match status" value="1"/>
</dbReference>
<dbReference type="CDD" id="cd03192">
    <property type="entry name" value="GST_C_Sigma_like"/>
    <property type="match status" value="1"/>
</dbReference>
<feature type="domain" description="GST N-terminal" evidence="6">
    <location>
        <begin position="3"/>
        <end position="80"/>
    </location>
</feature>
<evidence type="ECO:0000256" key="3">
    <source>
        <dbReference type="ARBA" id="ARBA00022679"/>
    </source>
</evidence>
<dbReference type="SUPFAM" id="SSF52833">
    <property type="entry name" value="Thioredoxin-like"/>
    <property type="match status" value="1"/>
</dbReference>
<accession>A0AA38IYZ1</accession>
<keyword evidence="3" id="KW-0808">Transferase</keyword>
<name>A0AA38IYZ1_9CUCU</name>
<dbReference type="InterPro" id="IPR036249">
    <property type="entry name" value="Thioredoxin-like_sf"/>
</dbReference>
<protein>
    <recommendedName>
        <fullName evidence="2">glutathione transferase</fullName>
        <ecNumber evidence="2">2.5.1.18</ecNumber>
    </recommendedName>
</protein>
<evidence type="ECO:0000313" key="9">
    <source>
        <dbReference type="Proteomes" id="UP001168821"/>
    </source>
</evidence>
<proteinExistence type="inferred from homology"/>
<dbReference type="InterPro" id="IPR010987">
    <property type="entry name" value="Glutathione-S-Trfase_C-like"/>
</dbReference>
<dbReference type="InterPro" id="IPR040079">
    <property type="entry name" value="Glutathione_S-Trfase"/>
</dbReference>
<dbReference type="InterPro" id="IPR050213">
    <property type="entry name" value="GST_superfamily"/>
</dbReference>
<dbReference type="Pfam" id="PF02798">
    <property type="entry name" value="GST_N"/>
    <property type="match status" value="1"/>
</dbReference>
<sequence length="204" mass="23560">MAPLYKLTYFDGRGFAESARFLFKYGNIDFEDIRIKRQDWPKMKNSTPFGQVPVMEHNGKQICQSAAICRYLGKMVNLAGNNDWENLEIDSIVDTMNDLRMKIMLVQWEQDAVKKRELKDTVLEEIVPYYLARLEALVEKNKGNLAVGRLTWADLYFVSMSPGFDAFIGGDTFAAYPNLKLLRDKVETLPGIKEWIENRPNSDF</sequence>
<dbReference type="PANTHER" id="PTHR11571:SF224">
    <property type="entry name" value="HEMATOPOIETIC PROSTAGLANDIN D SYNTHASE"/>
    <property type="match status" value="1"/>
</dbReference>
<comment type="caution">
    <text evidence="8">The sequence shown here is derived from an EMBL/GenBank/DDBJ whole genome shotgun (WGS) entry which is preliminary data.</text>
</comment>
<dbReference type="PROSITE" id="PS50404">
    <property type="entry name" value="GST_NTER"/>
    <property type="match status" value="1"/>
</dbReference>
<dbReference type="Pfam" id="PF14497">
    <property type="entry name" value="GST_C_3"/>
    <property type="match status" value="1"/>
</dbReference>
<dbReference type="GO" id="GO:0004602">
    <property type="term" value="F:glutathione peroxidase activity"/>
    <property type="evidence" value="ECO:0007669"/>
    <property type="project" value="UniProtKB-ARBA"/>
</dbReference>
<dbReference type="FunFam" id="1.20.1050.10:FF:000030">
    <property type="entry name" value="Glutathione S-transferase S1"/>
    <property type="match status" value="1"/>
</dbReference>
<dbReference type="SFLD" id="SFLDS00019">
    <property type="entry name" value="Glutathione_Transferase_(cytos"/>
    <property type="match status" value="1"/>
</dbReference>
<dbReference type="SUPFAM" id="SSF47616">
    <property type="entry name" value="GST C-terminal domain-like"/>
    <property type="match status" value="1"/>
</dbReference>
<comment type="subunit">
    <text evidence="1">Homodimer.</text>
</comment>
<reference evidence="8" key="1">
    <citation type="journal article" date="2023" name="G3 (Bethesda)">
        <title>Whole genome assemblies of Zophobas morio and Tenebrio molitor.</title>
        <authorList>
            <person name="Kaur S."/>
            <person name="Stinson S.A."/>
            <person name="diCenzo G.C."/>
        </authorList>
    </citation>
    <scope>NUCLEOTIDE SEQUENCE</scope>
    <source>
        <strain evidence="8">QUZm001</strain>
    </source>
</reference>
<dbReference type="GO" id="GO:0004364">
    <property type="term" value="F:glutathione transferase activity"/>
    <property type="evidence" value="ECO:0007669"/>
    <property type="project" value="UniProtKB-EC"/>
</dbReference>
<organism evidence="8 9">
    <name type="scientific">Zophobas morio</name>
    <dbReference type="NCBI Taxonomy" id="2755281"/>
    <lineage>
        <taxon>Eukaryota</taxon>
        <taxon>Metazoa</taxon>
        <taxon>Ecdysozoa</taxon>
        <taxon>Arthropoda</taxon>
        <taxon>Hexapoda</taxon>
        <taxon>Insecta</taxon>
        <taxon>Pterygota</taxon>
        <taxon>Neoptera</taxon>
        <taxon>Endopterygota</taxon>
        <taxon>Coleoptera</taxon>
        <taxon>Polyphaga</taxon>
        <taxon>Cucujiformia</taxon>
        <taxon>Tenebrionidae</taxon>
        <taxon>Zophobas</taxon>
    </lineage>
</organism>
<dbReference type="Gene3D" id="3.40.30.10">
    <property type="entry name" value="Glutaredoxin"/>
    <property type="match status" value="1"/>
</dbReference>
<dbReference type="SFLD" id="SFLDG01205">
    <property type="entry name" value="AMPS.1"/>
    <property type="match status" value="1"/>
</dbReference>
<dbReference type="SFLD" id="SFLDG00363">
    <property type="entry name" value="AMPS_(cytGST):_Alpha-__Mu-__Pi"/>
    <property type="match status" value="1"/>
</dbReference>
<dbReference type="AlphaFoldDB" id="A0AA38IYZ1"/>
<dbReference type="GO" id="GO:0006749">
    <property type="term" value="P:glutathione metabolic process"/>
    <property type="evidence" value="ECO:0007669"/>
    <property type="project" value="TreeGrafter"/>
</dbReference>
<evidence type="ECO:0000256" key="2">
    <source>
        <dbReference type="ARBA" id="ARBA00012452"/>
    </source>
</evidence>
<dbReference type="InterPro" id="IPR004046">
    <property type="entry name" value="GST_C"/>
</dbReference>